<reference evidence="2 3" key="1">
    <citation type="submission" date="2017-11" db="EMBL/GenBank/DDBJ databases">
        <title>Evolution of Phototrophy in the Chloroflexi Phylum Driven by Horizontal Gene Transfer.</title>
        <authorList>
            <person name="Ward L.M."/>
            <person name="Hemp J."/>
            <person name="Shih P.M."/>
            <person name="Mcglynn S.E."/>
            <person name="Fischer W."/>
        </authorList>
    </citation>
    <scope>NUCLEOTIDE SEQUENCE [LARGE SCALE GENOMIC DNA]</scope>
    <source>
        <strain evidence="2">JP3_7</strain>
    </source>
</reference>
<gene>
    <name evidence="2" type="ORF">CUN48_09875</name>
</gene>
<keyword evidence="1" id="KW-0472">Membrane</keyword>
<keyword evidence="1" id="KW-0812">Transmembrane</keyword>
<comment type="caution">
    <text evidence="2">The sequence shown here is derived from an EMBL/GenBank/DDBJ whole genome shotgun (WGS) entry which is preliminary data.</text>
</comment>
<proteinExistence type="predicted"/>
<accession>A0A2M8QBM2</accession>
<organism evidence="2 3">
    <name type="scientific">Candidatus Thermofonsia Clade 3 bacterium</name>
    <dbReference type="NCBI Taxonomy" id="2364212"/>
    <lineage>
        <taxon>Bacteria</taxon>
        <taxon>Bacillati</taxon>
        <taxon>Chloroflexota</taxon>
        <taxon>Candidatus Thermofontia</taxon>
        <taxon>Candidatus Thermofonsia Clade 3</taxon>
    </lineage>
</organism>
<evidence type="ECO:0000256" key="1">
    <source>
        <dbReference type="SAM" id="Phobius"/>
    </source>
</evidence>
<evidence type="ECO:0008006" key="4">
    <source>
        <dbReference type="Google" id="ProtNLM"/>
    </source>
</evidence>
<keyword evidence="1" id="KW-1133">Transmembrane helix</keyword>
<feature type="transmembrane region" description="Helical" evidence="1">
    <location>
        <begin position="54"/>
        <end position="74"/>
    </location>
</feature>
<dbReference type="InterPro" id="IPR007403">
    <property type="entry name" value="DUF456"/>
</dbReference>
<dbReference type="PANTHER" id="PTHR39165:SF1">
    <property type="entry name" value="DUF456 DOMAIN-CONTAINING PROTEIN"/>
    <property type="match status" value="1"/>
</dbReference>
<feature type="transmembrane region" description="Helical" evidence="1">
    <location>
        <begin position="12"/>
        <end position="42"/>
    </location>
</feature>
<dbReference type="Pfam" id="PF04306">
    <property type="entry name" value="DUF456"/>
    <property type="match status" value="1"/>
</dbReference>
<dbReference type="Proteomes" id="UP000230790">
    <property type="component" value="Unassembled WGS sequence"/>
</dbReference>
<feature type="transmembrane region" description="Helical" evidence="1">
    <location>
        <begin position="111"/>
        <end position="132"/>
    </location>
</feature>
<evidence type="ECO:0000313" key="2">
    <source>
        <dbReference type="EMBL" id="PJF47189.1"/>
    </source>
</evidence>
<dbReference type="AlphaFoldDB" id="A0A2M8QBM2"/>
<protein>
    <recommendedName>
        <fullName evidence="4">DUF456 domain-containing protein</fullName>
    </recommendedName>
</protein>
<dbReference type="PANTHER" id="PTHR39165">
    <property type="entry name" value="IG HYPOTHETICAL 17883"/>
    <property type="match status" value="1"/>
</dbReference>
<feature type="transmembrane region" description="Helical" evidence="1">
    <location>
        <begin position="147"/>
        <end position="171"/>
    </location>
</feature>
<name>A0A2M8QBM2_9CHLR</name>
<sequence length="175" mass="18504">MILFWLSPQDAAQALGVALIAIGIVGVFIPVLPGPLMIWIGALVWASGDGFQRIGWPALLAMGLIVVAAWGSNLAMTAYFTRRGSASWKTVAGAIVGGVAGGALLTFGIPLIGSVIGAVVGGVLGVLIVELLRQRRLRLALRSGRQYLVGCVFGQMVELLFALMMLLIFIWQAMR</sequence>
<evidence type="ECO:0000313" key="3">
    <source>
        <dbReference type="Proteomes" id="UP000230790"/>
    </source>
</evidence>
<dbReference type="EMBL" id="PGTN01000062">
    <property type="protein sequence ID" value="PJF47189.1"/>
    <property type="molecule type" value="Genomic_DNA"/>
</dbReference>